<evidence type="ECO:0000256" key="1">
    <source>
        <dbReference type="SAM" id="SignalP"/>
    </source>
</evidence>
<dbReference type="AlphaFoldDB" id="A0A835CM44"/>
<protein>
    <submittedName>
        <fullName evidence="2">Plant/F17O14-7 protein</fullName>
    </submittedName>
</protein>
<dbReference type="OrthoDB" id="1925347at2759"/>
<evidence type="ECO:0000313" key="3">
    <source>
        <dbReference type="Proteomes" id="UP000634136"/>
    </source>
</evidence>
<accession>A0A835CM44</accession>
<dbReference type="EMBL" id="JAAIUW010000001">
    <property type="protein sequence ID" value="KAF7845190.1"/>
    <property type="molecule type" value="Genomic_DNA"/>
</dbReference>
<evidence type="ECO:0000313" key="2">
    <source>
        <dbReference type="EMBL" id="KAF7845190.1"/>
    </source>
</evidence>
<name>A0A835CM44_9FABA</name>
<dbReference type="Pfam" id="PF06697">
    <property type="entry name" value="DUF1191"/>
    <property type="match status" value="1"/>
</dbReference>
<dbReference type="Proteomes" id="UP000634136">
    <property type="component" value="Unassembled WGS sequence"/>
</dbReference>
<proteinExistence type="predicted"/>
<feature type="signal peptide" evidence="1">
    <location>
        <begin position="1"/>
        <end position="17"/>
    </location>
</feature>
<gene>
    <name evidence="2" type="ORF">G2W53_002095</name>
</gene>
<dbReference type="GO" id="GO:0016020">
    <property type="term" value="C:membrane"/>
    <property type="evidence" value="ECO:0007669"/>
    <property type="project" value="TreeGrafter"/>
</dbReference>
<keyword evidence="1" id="KW-0732">Signal</keyword>
<organism evidence="2 3">
    <name type="scientific">Senna tora</name>
    <dbReference type="NCBI Taxonomy" id="362788"/>
    <lineage>
        <taxon>Eukaryota</taxon>
        <taxon>Viridiplantae</taxon>
        <taxon>Streptophyta</taxon>
        <taxon>Embryophyta</taxon>
        <taxon>Tracheophyta</taxon>
        <taxon>Spermatophyta</taxon>
        <taxon>Magnoliopsida</taxon>
        <taxon>eudicotyledons</taxon>
        <taxon>Gunneridae</taxon>
        <taxon>Pentapetalae</taxon>
        <taxon>rosids</taxon>
        <taxon>fabids</taxon>
        <taxon>Fabales</taxon>
        <taxon>Fabaceae</taxon>
        <taxon>Caesalpinioideae</taxon>
        <taxon>Cassia clade</taxon>
        <taxon>Senna</taxon>
    </lineage>
</organism>
<sequence length="271" mass="29869">MIVIILLCMAQITFVSGSSISEAKALDALLQDYAFRAFVNPKTGVIFDGVVPSHLNGIKIAALRLKSGSLWRRGYEMYKEFEIPMGLVETPSVERLVLVYQNLGNWSTNFYELPNFTCLAPVLGLIAYDGSNLSATNLAALDIRVSGHPILVKFKDVKSAPEGSVAKCVWFDLEGSSDFSNVVNGNTCSISQQGHLSIVVHDFSTAPKRLITVKLIVSTTRASHVSMLKPIQSFVSLKSQLPWEVLVDWKLELQIEQFIPFASTLTKQPAF</sequence>
<keyword evidence="3" id="KW-1185">Reference proteome</keyword>
<comment type="caution">
    <text evidence="2">The sequence shown here is derived from an EMBL/GenBank/DDBJ whole genome shotgun (WGS) entry which is preliminary data.</text>
</comment>
<dbReference type="InterPro" id="IPR010605">
    <property type="entry name" value="DUF1191"/>
</dbReference>
<feature type="chain" id="PRO_5032577313" evidence="1">
    <location>
        <begin position="18"/>
        <end position="271"/>
    </location>
</feature>
<dbReference type="PANTHER" id="PTHR33512:SF14">
    <property type="entry name" value="EXPRESSED PROTEIN"/>
    <property type="match status" value="1"/>
</dbReference>
<reference evidence="2" key="1">
    <citation type="submission" date="2020-09" db="EMBL/GenBank/DDBJ databases">
        <title>Genome-Enabled Discovery of Anthraquinone Biosynthesis in Senna tora.</title>
        <authorList>
            <person name="Kang S.-H."/>
            <person name="Pandey R.P."/>
            <person name="Lee C.-M."/>
            <person name="Sim J.-S."/>
            <person name="Jeong J.-T."/>
            <person name="Choi B.-S."/>
            <person name="Jung M."/>
            <person name="Ginzburg D."/>
            <person name="Zhao K."/>
            <person name="Won S.Y."/>
            <person name="Oh T.-J."/>
            <person name="Yu Y."/>
            <person name="Kim N.-H."/>
            <person name="Lee O.R."/>
            <person name="Lee T.-H."/>
            <person name="Bashyal P."/>
            <person name="Kim T.-S."/>
            <person name="Lee W.-H."/>
            <person name="Kawkins C."/>
            <person name="Kim C.-K."/>
            <person name="Kim J.S."/>
            <person name="Ahn B.O."/>
            <person name="Rhee S.Y."/>
            <person name="Sohng J.K."/>
        </authorList>
    </citation>
    <scope>NUCLEOTIDE SEQUENCE</scope>
    <source>
        <tissue evidence="2">Leaf</tissue>
    </source>
</reference>
<dbReference type="PANTHER" id="PTHR33512">
    <property type="entry name" value="PROTEIN, PUTATIVE (DUF1191)-RELATED"/>
    <property type="match status" value="1"/>
</dbReference>